<dbReference type="InterPro" id="IPR032808">
    <property type="entry name" value="DoxX"/>
</dbReference>
<evidence type="ECO:0000313" key="7">
    <source>
        <dbReference type="Proteomes" id="UP000003751"/>
    </source>
</evidence>
<gene>
    <name evidence="6" type="ORF">SAMN05444342_3189</name>
    <name evidence="5" type="ORF">ZOD2009_17770</name>
</gene>
<evidence type="ECO:0000256" key="1">
    <source>
        <dbReference type="ARBA" id="ARBA00004141"/>
    </source>
</evidence>
<dbReference type="Proteomes" id="UP000003751">
    <property type="component" value="Unassembled WGS sequence"/>
</dbReference>
<dbReference type="Pfam" id="PF07681">
    <property type="entry name" value="DoxX"/>
    <property type="match status" value="1"/>
</dbReference>
<reference evidence="6" key="2">
    <citation type="submission" date="2016-11" db="EMBL/GenBank/DDBJ databases">
        <authorList>
            <person name="Jaros S."/>
            <person name="Januszkiewicz K."/>
            <person name="Wedrychowicz H."/>
        </authorList>
    </citation>
    <scope>NUCLEOTIDE SEQUENCE [LARGE SCALE GENOMIC DNA]</scope>
    <source>
        <strain evidence="6">DX253</strain>
    </source>
</reference>
<keyword evidence="3" id="KW-1133">Transmembrane helix</keyword>
<dbReference type="OrthoDB" id="340328at2157"/>
<comment type="subcellular location">
    <subcellularLocation>
        <location evidence="1">Membrane</location>
        <topology evidence="1">Multi-pass membrane protein</topology>
    </subcellularLocation>
</comment>
<evidence type="ECO:0000313" key="5">
    <source>
        <dbReference type="EMBL" id="EFW90700.1"/>
    </source>
</evidence>
<dbReference type="GO" id="GO:0016020">
    <property type="term" value="C:membrane"/>
    <property type="evidence" value="ECO:0007669"/>
    <property type="project" value="UniProtKB-SubCell"/>
</dbReference>
<keyword evidence="4" id="KW-0472">Membrane</keyword>
<evidence type="ECO:0000256" key="2">
    <source>
        <dbReference type="ARBA" id="ARBA00022692"/>
    </source>
</evidence>
<dbReference type="Proteomes" id="UP000184203">
    <property type="component" value="Unassembled WGS sequence"/>
</dbReference>
<organism evidence="5 7">
    <name type="scientific">Haladaptatus paucihalophilus DX253</name>
    <dbReference type="NCBI Taxonomy" id="797209"/>
    <lineage>
        <taxon>Archaea</taxon>
        <taxon>Methanobacteriati</taxon>
        <taxon>Methanobacteriota</taxon>
        <taxon>Stenosarchaea group</taxon>
        <taxon>Halobacteria</taxon>
        <taxon>Halobacteriales</taxon>
        <taxon>Haladaptataceae</taxon>
        <taxon>Haladaptatus</taxon>
    </lineage>
</organism>
<evidence type="ECO:0000256" key="3">
    <source>
        <dbReference type="ARBA" id="ARBA00022989"/>
    </source>
</evidence>
<evidence type="ECO:0000313" key="8">
    <source>
        <dbReference type="Proteomes" id="UP000184203"/>
    </source>
</evidence>
<proteinExistence type="predicted"/>
<accession>E7QXL5</accession>
<dbReference type="STRING" id="797209.GCA_000376445_03953"/>
<sequence>MAEGSDTVTKSTGFRLARVIYGGLLTYMGISGLRNVEAQAGYAEAKGVPMPETSVVASHWLLLVGGVGITLWKLPALAASAAISFLVGVTPFTHDFWNQEGQERQNEENHFLKNAAMLGAALAFLGVAESEKAKKSTDE</sequence>
<dbReference type="RefSeq" id="WP_007982101.1">
    <property type="nucleotide sequence ID" value="NZ_AEMG01000021.1"/>
</dbReference>
<dbReference type="EMBL" id="AEMG01000021">
    <property type="protein sequence ID" value="EFW90700.1"/>
    <property type="molecule type" value="Genomic_DNA"/>
</dbReference>
<evidence type="ECO:0000313" key="6">
    <source>
        <dbReference type="EMBL" id="SHL18903.1"/>
    </source>
</evidence>
<keyword evidence="8" id="KW-1185">Reference proteome</keyword>
<dbReference type="AlphaFoldDB" id="E7QXL5"/>
<protein>
    <submittedName>
        <fullName evidence="5">DoxX family protein</fullName>
    </submittedName>
</protein>
<name>E7QXL5_HALPU</name>
<reference evidence="5 7" key="1">
    <citation type="journal article" date="2014" name="ISME J.">
        <title>Trehalose/2-sulfotrehalose biosynthesis and glycine-betaine uptake are widely spread mechanisms for osmoadaptation in the Halobacteriales.</title>
        <authorList>
            <person name="Youssef N.H."/>
            <person name="Savage-Ashlock K.N."/>
            <person name="McCully A.L."/>
            <person name="Luedtke B."/>
            <person name="Shaw E.I."/>
            <person name="Hoff W.D."/>
            <person name="Elshahed M.S."/>
        </authorList>
    </citation>
    <scope>NUCLEOTIDE SEQUENCE [LARGE SCALE GENOMIC DNA]</scope>
    <source>
        <strain evidence="5 7">DX253</strain>
    </source>
</reference>
<dbReference type="PATRIC" id="fig|797209.4.peg.3478"/>
<dbReference type="EMBL" id="FRAN01000005">
    <property type="protein sequence ID" value="SHL18903.1"/>
    <property type="molecule type" value="Genomic_DNA"/>
</dbReference>
<reference evidence="8" key="3">
    <citation type="submission" date="2016-11" db="EMBL/GenBank/DDBJ databases">
        <authorList>
            <person name="Varghese N."/>
            <person name="Submissions S."/>
        </authorList>
    </citation>
    <scope>NUCLEOTIDE SEQUENCE [LARGE SCALE GENOMIC DNA]</scope>
    <source>
        <strain evidence="8">DX253</strain>
    </source>
</reference>
<dbReference type="eggNOG" id="arCOG03070">
    <property type="taxonomic scope" value="Archaea"/>
</dbReference>
<keyword evidence="2" id="KW-0812">Transmembrane</keyword>
<evidence type="ECO:0000256" key="4">
    <source>
        <dbReference type="ARBA" id="ARBA00023136"/>
    </source>
</evidence>